<feature type="transmembrane region" description="Helical" evidence="1">
    <location>
        <begin position="107"/>
        <end position="128"/>
    </location>
</feature>
<accession>A0A9W9W243</accession>
<reference evidence="2" key="1">
    <citation type="submission" date="2022-12" db="EMBL/GenBank/DDBJ databases">
        <authorList>
            <person name="Petersen C."/>
        </authorList>
    </citation>
    <scope>NUCLEOTIDE SEQUENCE</scope>
    <source>
        <strain evidence="2">IBT 29677</strain>
    </source>
</reference>
<feature type="transmembrane region" description="Helical" evidence="1">
    <location>
        <begin position="198"/>
        <end position="219"/>
    </location>
</feature>
<keyword evidence="1" id="KW-0812">Transmembrane</keyword>
<evidence type="ECO:0000313" key="3">
    <source>
        <dbReference type="Proteomes" id="UP001147747"/>
    </source>
</evidence>
<dbReference type="AlphaFoldDB" id="A0A9W9W243"/>
<dbReference type="OrthoDB" id="10303159at2759"/>
<evidence type="ECO:0000313" key="2">
    <source>
        <dbReference type="EMBL" id="KAJ5397180.1"/>
    </source>
</evidence>
<keyword evidence="1" id="KW-0472">Membrane</keyword>
<feature type="transmembrane region" description="Helical" evidence="1">
    <location>
        <begin position="149"/>
        <end position="170"/>
    </location>
</feature>
<comment type="caution">
    <text evidence="2">The sequence shown here is derived from an EMBL/GenBank/DDBJ whole genome shotgun (WGS) entry which is preliminary data.</text>
</comment>
<organism evidence="2 3">
    <name type="scientific">Penicillium cosmopolitanum</name>
    <dbReference type="NCBI Taxonomy" id="1131564"/>
    <lineage>
        <taxon>Eukaryota</taxon>
        <taxon>Fungi</taxon>
        <taxon>Dikarya</taxon>
        <taxon>Ascomycota</taxon>
        <taxon>Pezizomycotina</taxon>
        <taxon>Eurotiomycetes</taxon>
        <taxon>Eurotiomycetidae</taxon>
        <taxon>Eurotiales</taxon>
        <taxon>Aspergillaceae</taxon>
        <taxon>Penicillium</taxon>
    </lineage>
</organism>
<feature type="transmembrane region" description="Helical" evidence="1">
    <location>
        <begin position="31"/>
        <end position="55"/>
    </location>
</feature>
<evidence type="ECO:0000256" key="1">
    <source>
        <dbReference type="SAM" id="Phobius"/>
    </source>
</evidence>
<dbReference type="GeneID" id="81368910"/>
<sequence length="389" mass="43891">MTQRMPSQGSGKASWNSNVWVYTPPAQRTLLIVQSFFMLLLLAGLLIVSVGICILKRSRRDALKPMPVTTTLAAMFFMAGSQANAFAYNSVSFRAHYAKQTYNVAQLIGEFCSFASYCLIFYVFYAIIHVFAECVTKISTKTLSVFKCVHWGIVGLFVLLCIVDWGYYVAAIDSGVKEKSSYAHQMDIWEKIDSVRWVVFWVSAWEIAGWTIFLGLMTSRDPSYIKFKMSTFLFVAASGCFLGLNFLWFIWDILAFLQGSTVNFSDNVTGPGKTARQIVVFIFFQGFSLGLLLCYWRFPGQECQSEEPELGSVRGDRTELVLAAGERSKKPSRFVEQLTMESPVEADSTPCLKDRSTEAGRFELMAELDWDADSSRPRLEADPFHVSKK</sequence>
<feature type="transmembrane region" description="Helical" evidence="1">
    <location>
        <begin position="277"/>
        <end position="296"/>
    </location>
</feature>
<dbReference type="EMBL" id="JAPZBU010000006">
    <property type="protein sequence ID" value="KAJ5397180.1"/>
    <property type="molecule type" value="Genomic_DNA"/>
</dbReference>
<feature type="transmembrane region" description="Helical" evidence="1">
    <location>
        <begin position="231"/>
        <end position="257"/>
    </location>
</feature>
<dbReference type="RefSeq" id="XP_056489232.1">
    <property type="nucleotide sequence ID" value="XM_056629930.1"/>
</dbReference>
<feature type="transmembrane region" description="Helical" evidence="1">
    <location>
        <begin position="67"/>
        <end position="87"/>
    </location>
</feature>
<dbReference type="Proteomes" id="UP001147747">
    <property type="component" value="Unassembled WGS sequence"/>
</dbReference>
<gene>
    <name evidence="2" type="ORF">N7509_005293</name>
</gene>
<name>A0A9W9W243_9EURO</name>
<reference evidence="2" key="2">
    <citation type="journal article" date="2023" name="IMA Fungus">
        <title>Comparative genomic study of the Penicillium genus elucidates a diverse pangenome and 15 lateral gene transfer events.</title>
        <authorList>
            <person name="Petersen C."/>
            <person name="Sorensen T."/>
            <person name="Nielsen M.R."/>
            <person name="Sondergaard T.E."/>
            <person name="Sorensen J.L."/>
            <person name="Fitzpatrick D.A."/>
            <person name="Frisvad J.C."/>
            <person name="Nielsen K.L."/>
        </authorList>
    </citation>
    <scope>NUCLEOTIDE SEQUENCE</scope>
    <source>
        <strain evidence="2">IBT 29677</strain>
    </source>
</reference>
<keyword evidence="3" id="KW-1185">Reference proteome</keyword>
<keyword evidence="1" id="KW-1133">Transmembrane helix</keyword>
<protein>
    <submittedName>
        <fullName evidence="2">Uncharacterized protein</fullName>
    </submittedName>
</protein>
<proteinExistence type="predicted"/>